<dbReference type="InterPro" id="IPR002624">
    <property type="entry name" value="DCK/DGK"/>
</dbReference>
<reference evidence="2" key="1">
    <citation type="submission" date="2018-06" db="EMBL/GenBank/DDBJ databases">
        <authorList>
            <person name="Zhirakovskaya E."/>
        </authorList>
    </citation>
    <scope>NUCLEOTIDE SEQUENCE</scope>
</reference>
<dbReference type="CDD" id="cd01673">
    <property type="entry name" value="dNK"/>
    <property type="match status" value="1"/>
</dbReference>
<dbReference type="InterPro" id="IPR031314">
    <property type="entry name" value="DNK_dom"/>
</dbReference>
<accession>A0A3B1BSK2</accession>
<dbReference type="GO" id="GO:0005737">
    <property type="term" value="C:cytoplasm"/>
    <property type="evidence" value="ECO:0007669"/>
    <property type="project" value="TreeGrafter"/>
</dbReference>
<sequence length="213" mass="24854">MQARYIAIEGPIGVGKSSLVSALAKKFGVEPVYEKVAENPFLSDFYQDRASHAFQTQLFFLLSRYRQLSSLSQVDMFAGIQFCDYIFERDLIFARLNLNGDEYKLYMDVYGLLKKRIPKPDLTVYLQAQTTTLMDRIYKRNRRVERNITEKYVHEVNLVFNEFFFNYKKGPLLIINTDKIDFVKNKDDLAKLAEKVTSEVLGQEFYNPMSSTL</sequence>
<dbReference type="EMBL" id="UOGE01000036">
    <property type="protein sequence ID" value="VAX18912.1"/>
    <property type="molecule type" value="Genomic_DNA"/>
</dbReference>
<dbReference type="GO" id="GO:0004136">
    <property type="term" value="F:deoxyadenosine kinase activity"/>
    <property type="evidence" value="ECO:0007669"/>
    <property type="project" value="UniProtKB-EC"/>
</dbReference>
<dbReference type="InterPro" id="IPR050566">
    <property type="entry name" value="Deoxyribonucleoside_kinase"/>
</dbReference>
<dbReference type="Pfam" id="PF01712">
    <property type="entry name" value="dNK"/>
    <property type="match status" value="1"/>
</dbReference>
<organism evidence="2">
    <name type="scientific">hydrothermal vent metagenome</name>
    <dbReference type="NCBI Taxonomy" id="652676"/>
    <lineage>
        <taxon>unclassified sequences</taxon>
        <taxon>metagenomes</taxon>
        <taxon>ecological metagenomes</taxon>
    </lineage>
</organism>
<dbReference type="AlphaFoldDB" id="A0A3B1BSK2"/>
<gene>
    <name evidence="2" type="ORF">MNBD_NITROSPINAE02-1714</name>
</gene>
<dbReference type="InterPro" id="IPR027417">
    <property type="entry name" value="P-loop_NTPase"/>
</dbReference>
<name>A0A3B1BSK2_9ZZZZ</name>
<dbReference type="PANTHER" id="PTHR10513">
    <property type="entry name" value="DEOXYNUCLEOSIDE KINASE"/>
    <property type="match status" value="1"/>
</dbReference>
<dbReference type="EC" id="2.7.1.76" evidence="2"/>
<dbReference type="PIRSF" id="PIRSF000705">
    <property type="entry name" value="DNK"/>
    <property type="match status" value="1"/>
</dbReference>
<dbReference type="EC" id="2.7.1.113" evidence="2"/>
<dbReference type="GO" id="GO:0005524">
    <property type="term" value="F:ATP binding"/>
    <property type="evidence" value="ECO:0007669"/>
    <property type="project" value="InterPro"/>
</dbReference>
<feature type="domain" description="Deoxynucleoside kinase" evidence="1">
    <location>
        <begin position="6"/>
        <end position="198"/>
    </location>
</feature>
<keyword evidence="2" id="KW-0418">Kinase</keyword>
<protein>
    <submittedName>
        <fullName evidence="2">Deoxyadenosine kinase / Deoxyguanosine kinase</fullName>
        <ecNumber evidence="2">2.7.1.113</ecNumber>
        <ecNumber evidence="2">2.7.1.76</ecNumber>
    </submittedName>
</protein>
<evidence type="ECO:0000259" key="1">
    <source>
        <dbReference type="Pfam" id="PF01712"/>
    </source>
</evidence>
<proteinExistence type="predicted"/>
<dbReference type="PANTHER" id="PTHR10513:SF46">
    <property type="entry name" value="DEOXYGUANOSINE KINASE"/>
    <property type="match status" value="1"/>
</dbReference>
<keyword evidence="2" id="KW-0808">Transferase</keyword>
<dbReference type="Gene3D" id="3.40.50.300">
    <property type="entry name" value="P-loop containing nucleotide triphosphate hydrolases"/>
    <property type="match status" value="1"/>
</dbReference>
<evidence type="ECO:0000313" key="2">
    <source>
        <dbReference type="EMBL" id="VAX18912.1"/>
    </source>
</evidence>
<dbReference type="GO" id="GO:0004138">
    <property type="term" value="F:deoxyguanosine kinase activity"/>
    <property type="evidence" value="ECO:0007669"/>
    <property type="project" value="UniProtKB-EC"/>
</dbReference>
<dbReference type="SUPFAM" id="SSF52540">
    <property type="entry name" value="P-loop containing nucleoside triphosphate hydrolases"/>
    <property type="match status" value="1"/>
</dbReference>